<name>A0A0J6S7J9_9HYPH</name>
<accession>A0A0J6S7J9</accession>
<dbReference type="Proteomes" id="UP000035955">
    <property type="component" value="Unassembled WGS sequence"/>
</dbReference>
<protein>
    <submittedName>
        <fullName evidence="1">Uncharacterized protein</fullName>
    </submittedName>
</protein>
<comment type="caution">
    <text evidence="1">The sequence shown here is derived from an EMBL/GenBank/DDBJ whole genome shotgun (WGS) entry which is preliminary data.</text>
</comment>
<evidence type="ECO:0000313" key="1">
    <source>
        <dbReference type="EMBL" id="KMO29388.1"/>
    </source>
</evidence>
<proteinExistence type="predicted"/>
<evidence type="ECO:0000313" key="2">
    <source>
        <dbReference type="Proteomes" id="UP000035955"/>
    </source>
</evidence>
<sequence>MVCEQPFQPSARHQVAVLAHHRGQRRPCFLNVEVIQPVATHLISQRSINGRCRAARSKDTQDPSHTPIGTPARLRIEVRFCTFCRSDPVEFFEVGQ</sequence>
<dbReference type="EMBL" id="LABY01000258">
    <property type="protein sequence ID" value="KMO29388.1"/>
    <property type="molecule type" value="Genomic_DNA"/>
</dbReference>
<keyword evidence="2" id="KW-1185">Reference proteome</keyword>
<gene>
    <name evidence="1" type="ORF">VQ02_29820</name>
</gene>
<organism evidence="1 2">
    <name type="scientific">Methylobacterium variabile</name>
    <dbReference type="NCBI Taxonomy" id="298794"/>
    <lineage>
        <taxon>Bacteria</taxon>
        <taxon>Pseudomonadati</taxon>
        <taxon>Pseudomonadota</taxon>
        <taxon>Alphaproteobacteria</taxon>
        <taxon>Hyphomicrobiales</taxon>
        <taxon>Methylobacteriaceae</taxon>
        <taxon>Methylobacterium</taxon>
    </lineage>
</organism>
<dbReference type="AlphaFoldDB" id="A0A0J6S7J9"/>
<reference evidence="1 2" key="1">
    <citation type="submission" date="2015-03" db="EMBL/GenBank/DDBJ databases">
        <title>Genome sequencing of Methylobacterium variabile DSM 16961.</title>
        <authorList>
            <person name="Chaudhry V."/>
            <person name="Patil P.B."/>
        </authorList>
    </citation>
    <scope>NUCLEOTIDE SEQUENCE [LARGE SCALE GENOMIC DNA]</scope>
    <source>
        <strain evidence="1 2">DSM 16961</strain>
    </source>
</reference>